<comment type="caution">
    <text evidence="1">The sequence shown here is derived from an EMBL/GenBank/DDBJ whole genome shotgun (WGS) entry which is preliminary data.</text>
</comment>
<name>A0ABQ8SZH4_PERAM</name>
<dbReference type="EMBL" id="JAJSOF020000019">
    <property type="protein sequence ID" value="KAJ4439052.1"/>
    <property type="molecule type" value="Genomic_DNA"/>
</dbReference>
<reference evidence="1 2" key="1">
    <citation type="journal article" date="2022" name="Allergy">
        <title>Genome assembly and annotation of Periplaneta americana reveal a comprehensive cockroach allergen profile.</title>
        <authorList>
            <person name="Wang L."/>
            <person name="Xiong Q."/>
            <person name="Saelim N."/>
            <person name="Wang L."/>
            <person name="Nong W."/>
            <person name="Wan A.T."/>
            <person name="Shi M."/>
            <person name="Liu X."/>
            <person name="Cao Q."/>
            <person name="Hui J.H.L."/>
            <person name="Sookrung N."/>
            <person name="Leung T.F."/>
            <person name="Tungtrongchitr A."/>
            <person name="Tsui S.K.W."/>
        </authorList>
    </citation>
    <scope>NUCLEOTIDE SEQUENCE [LARGE SCALE GENOMIC DNA]</scope>
    <source>
        <strain evidence="1">PWHHKU_190912</strain>
    </source>
</reference>
<organism evidence="1 2">
    <name type="scientific">Periplaneta americana</name>
    <name type="common">American cockroach</name>
    <name type="synonym">Blatta americana</name>
    <dbReference type="NCBI Taxonomy" id="6978"/>
    <lineage>
        <taxon>Eukaryota</taxon>
        <taxon>Metazoa</taxon>
        <taxon>Ecdysozoa</taxon>
        <taxon>Arthropoda</taxon>
        <taxon>Hexapoda</taxon>
        <taxon>Insecta</taxon>
        <taxon>Pterygota</taxon>
        <taxon>Neoptera</taxon>
        <taxon>Polyneoptera</taxon>
        <taxon>Dictyoptera</taxon>
        <taxon>Blattodea</taxon>
        <taxon>Blattoidea</taxon>
        <taxon>Blattidae</taxon>
        <taxon>Blattinae</taxon>
        <taxon>Periplaneta</taxon>
    </lineage>
</organism>
<evidence type="ECO:0000313" key="1">
    <source>
        <dbReference type="EMBL" id="KAJ4439052.1"/>
    </source>
</evidence>
<keyword evidence="2" id="KW-1185">Reference proteome</keyword>
<protein>
    <submittedName>
        <fullName evidence="1">Uncharacterized protein</fullName>
    </submittedName>
</protein>
<evidence type="ECO:0000313" key="2">
    <source>
        <dbReference type="Proteomes" id="UP001148838"/>
    </source>
</evidence>
<proteinExistence type="predicted"/>
<gene>
    <name evidence="1" type="ORF">ANN_15008</name>
</gene>
<sequence length="86" mass="9753">MVGLFGDGNEPPGSLKDISERLYTANLVKEKRISTSKFQTVLKAISFLYDRPLAMSRSQKQPSSSIRSFIDHRMRIELALCRQHVG</sequence>
<dbReference type="Proteomes" id="UP001148838">
    <property type="component" value="Unassembled WGS sequence"/>
</dbReference>
<accession>A0ABQ8SZH4</accession>